<proteinExistence type="predicted"/>
<reference evidence="3" key="1">
    <citation type="submission" date="2013-02" db="EMBL/GenBank/DDBJ databases">
        <authorList>
            <person name="Hughes D."/>
        </authorList>
    </citation>
    <scope>NUCLEOTIDE SEQUENCE</scope>
    <source>
        <strain>Durham</strain>
        <strain evidence="3">NC isolate 2 -- Noor lab</strain>
    </source>
</reference>
<dbReference type="Proteomes" id="UP000015102">
    <property type="component" value="Unassembled WGS sequence"/>
</dbReference>
<feature type="domain" description="UBA" evidence="1">
    <location>
        <begin position="89"/>
        <end position="129"/>
    </location>
</feature>
<dbReference type="HOGENOM" id="CLU_1909074_0_0_1"/>
<reference evidence="2" key="2">
    <citation type="submission" date="2015-06" db="UniProtKB">
        <authorList>
            <consortium name="EnsemblMetazoa"/>
        </authorList>
    </citation>
    <scope>IDENTIFICATION</scope>
</reference>
<dbReference type="STRING" id="36166.T1GHY1"/>
<evidence type="ECO:0000313" key="2">
    <source>
        <dbReference type="EnsemblMetazoa" id="MESCA003046-PA"/>
    </source>
</evidence>
<dbReference type="Pfam" id="PF09668">
    <property type="entry name" value="Asp_protease"/>
    <property type="match status" value="1"/>
</dbReference>
<dbReference type="InterPro" id="IPR015940">
    <property type="entry name" value="UBA"/>
</dbReference>
<dbReference type="EnsemblMetazoa" id="MESCA003046-RA">
    <property type="protein sequence ID" value="MESCA003046-PA"/>
    <property type="gene ID" value="MESCA003046"/>
</dbReference>
<dbReference type="EMBL" id="CAQQ02142322">
    <property type="status" value="NOT_ANNOTATED_CDS"/>
    <property type="molecule type" value="Genomic_DNA"/>
</dbReference>
<dbReference type="AlphaFoldDB" id="T1GHY1"/>
<dbReference type="InterPro" id="IPR009060">
    <property type="entry name" value="UBA-like_sf"/>
</dbReference>
<dbReference type="PANTHER" id="PTHR15397:SF3">
    <property type="entry name" value="DNA DAMAGE INDUCIBLE 1 HOMOLOG 2"/>
    <property type="match status" value="1"/>
</dbReference>
<dbReference type="SUPFAM" id="SSF46934">
    <property type="entry name" value="UBA-like"/>
    <property type="match status" value="1"/>
</dbReference>
<protein>
    <recommendedName>
        <fullName evidence="1">UBA domain-containing protein</fullName>
    </recommendedName>
</protein>
<sequence>MVQMQIEGDFLASSFSVLEEQPMDMLLGLDMLKRHQCNIDLQRNVLRIGTTGTETHFLSESELPECARLTDRIDEFLNDGAGSSNEISGLSEIDITEIVSMGYERNDVIAELRKHNGNKRLAIAALIAKSIKF</sequence>
<organism evidence="2 3">
    <name type="scientific">Megaselia scalaris</name>
    <name type="common">Humpbacked fly</name>
    <name type="synonym">Phora scalaris</name>
    <dbReference type="NCBI Taxonomy" id="36166"/>
    <lineage>
        <taxon>Eukaryota</taxon>
        <taxon>Metazoa</taxon>
        <taxon>Ecdysozoa</taxon>
        <taxon>Arthropoda</taxon>
        <taxon>Hexapoda</taxon>
        <taxon>Insecta</taxon>
        <taxon>Pterygota</taxon>
        <taxon>Neoptera</taxon>
        <taxon>Endopterygota</taxon>
        <taxon>Diptera</taxon>
        <taxon>Brachycera</taxon>
        <taxon>Muscomorpha</taxon>
        <taxon>Platypezoidea</taxon>
        <taxon>Phoridae</taxon>
        <taxon>Megaseliini</taxon>
        <taxon>Megaselia</taxon>
    </lineage>
</organism>
<dbReference type="GO" id="GO:0004190">
    <property type="term" value="F:aspartic-type endopeptidase activity"/>
    <property type="evidence" value="ECO:0007669"/>
    <property type="project" value="InterPro"/>
</dbReference>
<dbReference type="PROSITE" id="PS50030">
    <property type="entry name" value="UBA"/>
    <property type="match status" value="1"/>
</dbReference>
<dbReference type="Gene3D" id="1.10.8.10">
    <property type="entry name" value="DNA helicase RuvA subunit, C-terminal domain"/>
    <property type="match status" value="1"/>
</dbReference>
<dbReference type="OMA" id="QMQIEGD"/>
<evidence type="ECO:0000259" key="1">
    <source>
        <dbReference type="PROSITE" id="PS50030"/>
    </source>
</evidence>
<dbReference type="GO" id="GO:0006508">
    <property type="term" value="P:proteolysis"/>
    <property type="evidence" value="ECO:0007669"/>
    <property type="project" value="InterPro"/>
</dbReference>
<evidence type="ECO:0000313" key="3">
    <source>
        <dbReference type="Proteomes" id="UP000015102"/>
    </source>
</evidence>
<dbReference type="Gene3D" id="2.40.70.10">
    <property type="entry name" value="Acid Proteases"/>
    <property type="match status" value="1"/>
</dbReference>
<dbReference type="PANTHER" id="PTHR15397">
    <property type="entry name" value="SODIUM-GLUCOSE COTRANSPORTER REGULATORY PROTEIN -RELATED"/>
    <property type="match status" value="1"/>
</dbReference>
<dbReference type="InterPro" id="IPR021109">
    <property type="entry name" value="Peptidase_aspartic_dom_sf"/>
</dbReference>
<dbReference type="InterPro" id="IPR019103">
    <property type="entry name" value="Peptidase_aspartic_DDI1-type"/>
</dbReference>
<accession>T1GHY1</accession>
<name>T1GHY1_MEGSC</name>
<keyword evidence="3" id="KW-1185">Reference proteome</keyword>